<evidence type="ECO:0000313" key="2">
    <source>
        <dbReference type="EMBL" id="CDM95008.1"/>
    </source>
</evidence>
<dbReference type="Pfam" id="PF04230">
    <property type="entry name" value="PS_pyruv_trans"/>
    <property type="match status" value="1"/>
</dbReference>
<dbReference type="EMBL" id="FO818640">
    <property type="protein sequence ID" value="CDM95008.1"/>
    <property type="molecule type" value="Genomic_DNA"/>
</dbReference>
<name>A0A9P1NYR1_9CYAN</name>
<proteinExistence type="predicted"/>
<reference evidence="2 3" key="1">
    <citation type="submission" date="2014-02" db="EMBL/GenBank/DDBJ databases">
        <authorList>
            <person name="Genoscope - CEA"/>
        </authorList>
    </citation>
    <scope>NUCLEOTIDE SEQUENCE [LARGE SCALE GENOMIC DNA]</scope>
    <source>
        <strain evidence="2 3">PCC 8005</strain>
    </source>
</reference>
<dbReference type="PANTHER" id="PTHR36836">
    <property type="entry name" value="COLANIC ACID BIOSYNTHESIS PROTEIN WCAK"/>
    <property type="match status" value="1"/>
</dbReference>
<evidence type="ECO:0000313" key="3">
    <source>
        <dbReference type="Proteomes" id="UP000032946"/>
    </source>
</evidence>
<accession>A0A9P1NYR1</accession>
<dbReference type="InterPro" id="IPR007345">
    <property type="entry name" value="Polysacch_pyruvyl_Trfase"/>
</dbReference>
<keyword evidence="2" id="KW-0808">Transferase</keyword>
<sequence>MQNQEQKPMNILLIGYYGQRNIGDDLFVKQLTNYFSCQSNVGKVFVLCKEDYYPKISEKVIYFSESNLPKLKKLGLILRSDYIFWGGGTLNIGSSPPKNLLRLKTLSKLMGKGFGFLGVGLEGSNSESYQLFDKCYLLYLRDKYSYELALNNFKNTQFICLGGDLAFLELTFYEPFIATKNRSEFKNISFSGKYWWGEGRGEFYAKQLIPVIEKYNSVIHLLPSHVGDETNDNRFHEFLRKYLPEKNCQLHSWQEPQEFIKILSEMDFHLGNRLHSIIIADILGVPNIGIQKSGSKIDNYLQKTGVLPQERRVDVLGEIGLDRMEKIFNQYQRPDAFIKNESEQVKKCLEIIGQ</sequence>
<gene>
    <name evidence="2" type="ORF">ARTHRO_30274</name>
</gene>
<dbReference type="GO" id="GO:0016740">
    <property type="term" value="F:transferase activity"/>
    <property type="evidence" value="ECO:0007669"/>
    <property type="project" value="UniProtKB-KW"/>
</dbReference>
<keyword evidence="3" id="KW-1185">Reference proteome</keyword>
<dbReference type="AlphaFoldDB" id="A0A9P1NYR1"/>
<evidence type="ECO:0000259" key="1">
    <source>
        <dbReference type="Pfam" id="PF04230"/>
    </source>
</evidence>
<protein>
    <submittedName>
        <fullName evidence="2">Polysaccharide pyruvyl transferase</fullName>
    </submittedName>
</protein>
<dbReference type="PANTHER" id="PTHR36836:SF1">
    <property type="entry name" value="COLANIC ACID BIOSYNTHESIS PROTEIN WCAK"/>
    <property type="match status" value="1"/>
</dbReference>
<dbReference type="Proteomes" id="UP000032946">
    <property type="component" value="Chromosome"/>
</dbReference>
<organism evidence="2 3">
    <name type="scientific">Limnospira indica PCC 8005</name>
    <dbReference type="NCBI Taxonomy" id="376219"/>
    <lineage>
        <taxon>Bacteria</taxon>
        <taxon>Bacillati</taxon>
        <taxon>Cyanobacteriota</taxon>
        <taxon>Cyanophyceae</taxon>
        <taxon>Oscillatoriophycideae</taxon>
        <taxon>Oscillatoriales</taxon>
        <taxon>Sirenicapillariaceae</taxon>
        <taxon>Limnospira</taxon>
    </lineage>
</organism>
<feature type="domain" description="Polysaccharide pyruvyl transferase" evidence="1">
    <location>
        <begin position="21"/>
        <end position="290"/>
    </location>
</feature>
<dbReference type="RefSeq" id="WP_006625816.1">
    <property type="nucleotide sequence ID" value="NZ_FO818640.1"/>
</dbReference>